<dbReference type="Proteomes" id="UP000243534">
    <property type="component" value="Unassembled WGS sequence"/>
</dbReference>
<proteinExistence type="predicted"/>
<evidence type="ECO:0000313" key="3">
    <source>
        <dbReference type="Proteomes" id="UP000243534"/>
    </source>
</evidence>
<evidence type="ECO:0000256" key="1">
    <source>
        <dbReference type="SAM" id="Phobius"/>
    </source>
</evidence>
<feature type="transmembrane region" description="Helical" evidence="1">
    <location>
        <begin position="20"/>
        <end position="43"/>
    </location>
</feature>
<sequence length="70" mass="7665">MELSIKRSSSHAKHRNGEAVTLALKGATFVAISYNCAAPPAIYDTLINVGALITLFPMVYLTIMIRLPWC</sequence>
<dbReference type="EMBL" id="MAYS01000458">
    <property type="protein sequence ID" value="OFC61032.1"/>
    <property type="molecule type" value="Genomic_DNA"/>
</dbReference>
<dbReference type="AlphaFoldDB" id="A0A1E7YWZ3"/>
<accession>A0A1E7YWZ3</accession>
<keyword evidence="1" id="KW-0472">Membrane</keyword>
<feature type="transmembrane region" description="Helical" evidence="1">
    <location>
        <begin position="49"/>
        <end position="69"/>
    </location>
</feature>
<protein>
    <submittedName>
        <fullName evidence="2">Uncharacterized protein</fullName>
    </submittedName>
</protein>
<reference evidence="2 3" key="1">
    <citation type="submission" date="2016-07" db="EMBL/GenBank/DDBJ databases">
        <authorList>
            <person name="Yuval B."/>
        </authorList>
    </citation>
    <scope>NUCLEOTIDE SEQUENCE [LARGE SCALE GENOMIC DNA]</scope>
    <source>
        <strain evidence="2 3">IL</strain>
    </source>
</reference>
<organism evidence="2 3">
    <name type="scientific">Candidatus Erwinia dacicola</name>
    <dbReference type="NCBI Taxonomy" id="252393"/>
    <lineage>
        <taxon>Bacteria</taxon>
        <taxon>Pseudomonadati</taxon>
        <taxon>Pseudomonadota</taxon>
        <taxon>Gammaproteobacteria</taxon>
        <taxon>Enterobacterales</taxon>
        <taxon>Erwiniaceae</taxon>
        <taxon>Erwinia</taxon>
    </lineage>
</organism>
<evidence type="ECO:0000313" key="2">
    <source>
        <dbReference type="EMBL" id="OFC61032.1"/>
    </source>
</evidence>
<comment type="caution">
    <text evidence="2">The sequence shown here is derived from an EMBL/GenBank/DDBJ whole genome shotgun (WGS) entry which is preliminary data.</text>
</comment>
<keyword evidence="1" id="KW-0812">Transmembrane</keyword>
<gene>
    <name evidence="2" type="ORF">BBW68_13645</name>
</gene>
<keyword evidence="1" id="KW-1133">Transmembrane helix</keyword>
<name>A0A1E7YWZ3_9GAMM</name>